<protein>
    <submittedName>
        <fullName evidence="3">Uncharacterized protein</fullName>
    </submittedName>
</protein>
<feature type="region of interest" description="Disordered" evidence="1">
    <location>
        <begin position="385"/>
        <end position="442"/>
    </location>
</feature>
<dbReference type="RefSeq" id="WP_144985058.1">
    <property type="nucleotide sequence ID" value="NZ_CP037920.1"/>
</dbReference>
<accession>A0A517VUG6</accession>
<evidence type="ECO:0000256" key="1">
    <source>
        <dbReference type="SAM" id="MobiDB-lite"/>
    </source>
</evidence>
<feature type="region of interest" description="Disordered" evidence="1">
    <location>
        <begin position="543"/>
        <end position="589"/>
    </location>
</feature>
<evidence type="ECO:0000313" key="4">
    <source>
        <dbReference type="Proteomes" id="UP000318704"/>
    </source>
</evidence>
<feature type="compositionally biased region" description="Polar residues" evidence="1">
    <location>
        <begin position="574"/>
        <end position="589"/>
    </location>
</feature>
<dbReference type="EMBL" id="CP037920">
    <property type="protein sequence ID" value="QDT96648.1"/>
    <property type="molecule type" value="Genomic_DNA"/>
</dbReference>
<evidence type="ECO:0000256" key="2">
    <source>
        <dbReference type="SAM" id="Phobius"/>
    </source>
</evidence>
<dbReference type="KEGG" id="gaw:V144x_21060"/>
<organism evidence="3 4">
    <name type="scientific">Gimesia aquarii</name>
    <dbReference type="NCBI Taxonomy" id="2527964"/>
    <lineage>
        <taxon>Bacteria</taxon>
        <taxon>Pseudomonadati</taxon>
        <taxon>Planctomycetota</taxon>
        <taxon>Planctomycetia</taxon>
        <taxon>Planctomycetales</taxon>
        <taxon>Planctomycetaceae</taxon>
        <taxon>Gimesia</taxon>
    </lineage>
</organism>
<feature type="compositionally biased region" description="Polar residues" evidence="1">
    <location>
        <begin position="389"/>
        <end position="399"/>
    </location>
</feature>
<proteinExistence type="predicted"/>
<feature type="compositionally biased region" description="Polar residues" evidence="1">
    <location>
        <begin position="543"/>
        <end position="554"/>
    </location>
</feature>
<evidence type="ECO:0000313" key="3">
    <source>
        <dbReference type="EMBL" id="QDT96648.1"/>
    </source>
</evidence>
<keyword evidence="2" id="KW-0812">Transmembrane</keyword>
<name>A0A517VUG6_9PLAN</name>
<gene>
    <name evidence="3" type="ORF">V144x_21060</name>
</gene>
<reference evidence="3 4" key="1">
    <citation type="submission" date="2019-03" db="EMBL/GenBank/DDBJ databases">
        <title>Deep-cultivation of Planctomycetes and their phenomic and genomic characterization uncovers novel biology.</title>
        <authorList>
            <person name="Wiegand S."/>
            <person name="Jogler M."/>
            <person name="Boedeker C."/>
            <person name="Pinto D."/>
            <person name="Vollmers J."/>
            <person name="Rivas-Marin E."/>
            <person name="Kohn T."/>
            <person name="Peeters S.H."/>
            <person name="Heuer A."/>
            <person name="Rast P."/>
            <person name="Oberbeckmann S."/>
            <person name="Bunk B."/>
            <person name="Jeske O."/>
            <person name="Meyerdierks A."/>
            <person name="Storesund J.E."/>
            <person name="Kallscheuer N."/>
            <person name="Luecker S."/>
            <person name="Lage O.M."/>
            <person name="Pohl T."/>
            <person name="Merkel B.J."/>
            <person name="Hornburger P."/>
            <person name="Mueller R.-W."/>
            <person name="Bruemmer F."/>
            <person name="Labrenz M."/>
            <person name="Spormann A.M."/>
            <person name="Op den Camp H."/>
            <person name="Overmann J."/>
            <person name="Amann R."/>
            <person name="Jetten M.S.M."/>
            <person name="Mascher T."/>
            <person name="Medema M.H."/>
            <person name="Devos D.P."/>
            <person name="Kaster A.-K."/>
            <person name="Ovreas L."/>
            <person name="Rohde M."/>
            <person name="Galperin M.Y."/>
            <person name="Jogler C."/>
        </authorList>
    </citation>
    <scope>NUCLEOTIDE SEQUENCE [LARGE SCALE GENOMIC DNA]</scope>
    <source>
        <strain evidence="3 4">V144</strain>
    </source>
</reference>
<dbReference type="Proteomes" id="UP000318704">
    <property type="component" value="Chromosome"/>
</dbReference>
<feature type="region of interest" description="Disordered" evidence="1">
    <location>
        <begin position="483"/>
        <end position="519"/>
    </location>
</feature>
<keyword evidence="2" id="KW-1133">Transmembrane helix</keyword>
<dbReference type="AlphaFoldDB" id="A0A517VUG6"/>
<sequence>MPQLPIEETSRDPGRESGSSLELCMQRTGFVVVKIGLLTRSLTTVYALVIALCCLMVGCLRTPAEVVSQSEKSPHDPVISSKSSSSFNYFQLKKKSSDDEAVARVKVNEPSSVDHRTHTKPVDDTGRVEIIADTSTRPHYSTEKIRKTVKHPSESWRSKSLIESAKKYPSKVSGSYYHRNSDRVKLATRYGSVDQSGSSGIRRVSNLKFDSLDHDESTKKKVEATTSTDQLRSREMNRYFNQLAQGKVSSSQIKQLENELHQDLEHAKPTFEGISDEMRRMQVSSILERAKRELKQENYEYAAFLAEQALESSYQGHIAFGPEEESPQMLLQRIKKNMPANFDSEVQKIEHTNPQIQTNGGQRVQNFQFSPSPVHPLKRRSVINPKQMRPQTRPSTDSIQELPMIVPRNVGTDRPQTAKPNVRKQVPVSPGISLDSPAFEPYPAFEQKPAEQLEIPFPEKTTQQETPSRSQPALGLELEEVPDEPPAKVRLSGPEPVHQDPVEDAADLSKPGPQLMLPKLPVVPQDLTSQSFGHNQSRQATILNSSEQNQSKQSVPVKFQSKKTKTVQHVQAPGTENSSIAGESKSGLNESGLTLDEIEWELDEEKRPERESQWSGMSTLLLIVGGMIILLLSSIIVILLRRSNPSI</sequence>
<feature type="transmembrane region" description="Helical" evidence="2">
    <location>
        <begin position="614"/>
        <end position="640"/>
    </location>
</feature>
<keyword evidence="2" id="KW-0472">Membrane</keyword>